<dbReference type="SUPFAM" id="SSF53955">
    <property type="entry name" value="Lysozyme-like"/>
    <property type="match status" value="1"/>
</dbReference>
<evidence type="ECO:0000259" key="1">
    <source>
        <dbReference type="Pfam" id="PF05838"/>
    </source>
</evidence>
<organism evidence="2 3">
    <name type="scientific">Klebsiella grimontii</name>
    <dbReference type="NCBI Taxonomy" id="2058152"/>
    <lineage>
        <taxon>Bacteria</taxon>
        <taxon>Pseudomonadati</taxon>
        <taxon>Pseudomonadota</taxon>
        <taxon>Gammaproteobacteria</taxon>
        <taxon>Enterobacterales</taxon>
        <taxon>Enterobacteriaceae</taxon>
        <taxon>Klebsiella/Raoultella group</taxon>
        <taxon>Klebsiella</taxon>
    </lineage>
</organism>
<feature type="non-terminal residue" evidence="2">
    <location>
        <position position="27"/>
    </location>
</feature>
<dbReference type="Pfam" id="PF05838">
    <property type="entry name" value="Glyco_hydro_108"/>
    <property type="match status" value="1"/>
</dbReference>
<dbReference type="Proteomes" id="UP001458070">
    <property type="component" value="Unassembled WGS sequence"/>
</dbReference>
<keyword evidence="3" id="KW-1185">Reference proteome</keyword>
<dbReference type="RefSeq" id="WP_342701992.1">
    <property type="nucleotide sequence ID" value="NZ_JBCGEK010000108.1"/>
</dbReference>
<proteinExistence type="predicted"/>
<dbReference type="Gene3D" id="1.20.141.10">
    <property type="entry name" value="Chitosanase, subunit A, domain 1"/>
    <property type="match status" value="1"/>
</dbReference>
<name>A0ABU9PDQ3_9ENTR</name>
<dbReference type="GO" id="GO:0016787">
    <property type="term" value="F:hydrolase activity"/>
    <property type="evidence" value="ECO:0007669"/>
    <property type="project" value="UniProtKB-KW"/>
</dbReference>
<feature type="domain" description="TtsA-like Glycoside hydrolase family 108" evidence="1">
    <location>
        <begin position="8"/>
        <end position="26"/>
    </location>
</feature>
<dbReference type="InterPro" id="IPR008565">
    <property type="entry name" value="TtsA-like_GH18_dom"/>
</dbReference>
<evidence type="ECO:0000313" key="2">
    <source>
        <dbReference type="EMBL" id="MEM0628073.1"/>
    </source>
</evidence>
<reference evidence="2 3" key="1">
    <citation type="submission" date="2024-04" db="EMBL/GenBank/DDBJ databases">
        <title>Draft genome assemblies of urinary isolates.</title>
        <authorList>
            <person name="Appleberry H."/>
            <person name="Kula A."/>
            <person name="Wolfe A.J."/>
            <person name="Putonti C."/>
        </authorList>
    </citation>
    <scope>NUCLEOTIDE SEQUENCE [LARGE SCALE GENOMIC DNA]</scope>
    <source>
        <strain evidence="2 3">UMB12529</strain>
    </source>
</reference>
<gene>
    <name evidence="2" type="ORF">AAFL32_29895</name>
</gene>
<dbReference type="EMBL" id="JBCGEM010000110">
    <property type="protein sequence ID" value="MEM0628073.1"/>
    <property type="molecule type" value="Genomic_DNA"/>
</dbReference>
<dbReference type="InterPro" id="IPR023346">
    <property type="entry name" value="Lysozyme-like_dom_sf"/>
</dbReference>
<comment type="caution">
    <text evidence="2">The sequence shown here is derived from an EMBL/GenBank/DDBJ whole genome shotgun (WGS) entry which is preliminary data.</text>
</comment>
<evidence type="ECO:0000313" key="3">
    <source>
        <dbReference type="Proteomes" id="UP001458070"/>
    </source>
</evidence>
<protein>
    <submittedName>
        <fullName evidence="2">Glycosyl hydrolase 108 family protein</fullName>
    </submittedName>
</protein>
<keyword evidence="2" id="KW-0378">Hydrolase</keyword>
<sequence>MTADQIIEGILGKEGGYVNNPNDKGGP</sequence>
<accession>A0ABU9PDQ3</accession>